<comment type="similarity">
    <text evidence="2">Belongs to the Nudix hydrolase family.</text>
</comment>
<dbReference type="CDD" id="cd00085">
    <property type="entry name" value="HNHc"/>
    <property type="match status" value="1"/>
</dbReference>
<evidence type="ECO:0000313" key="13">
    <source>
        <dbReference type="EMBL" id="GAW94380.1"/>
    </source>
</evidence>
<gene>
    <name evidence="13" type="ORF">KKC1_34860</name>
</gene>
<dbReference type="EC" id="3.6.1.55" evidence="11"/>
<evidence type="ECO:0000256" key="5">
    <source>
        <dbReference type="ARBA" id="ARBA00022723"/>
    </source>
</evidence>
<evidence type="ECO:0000256" key="11">
    <source>
        <dbReference type="ARBA" id="ARBA00038905"/>
    </source>
</evidence>
<dbReference type="SMART" id="SM00507">
    <property type="entry name" value="HNHc"/>
    <property type="match status" value="1"/>
</dbReference>
<dbReference type="AlphaFoldDB" id="A0A1Z5HYM8"/>
<keyword evidence="3" id="KW-0515">Mutator protein</keyword>
<dbReference type="Pfam" id="PF14815">
    <property type="entry name" value="NUDIX_4"/>
    <property type="match status" value="1"/>
</dbReference>
<dbReference type="InterPro" id="IPR015797">
    <property type="entry name" value="NUDIX_hydrolase-like_dom_sf"/>
</dbReference>
<keyword evidence="9" id="KW-0234">DNA repair</keyword>
<keyword evidence="4" id="KW-0235">DNA replication</keyword>
<keyword evidence="6" id="KW-0227">DNA damage</keyword>
<dbReference type="PROSITE" id="PS00893">
    <property type="entry name" value="NUDIX_BOX"/>
    <property type="match status" value="1"/>
</dbReference>
<dbReference type="GO" id="GO:0008270">
    <property type="term" value="F:zinc ion binding"/>
    <property type="evidence" value="ECO:0007669"/>
    <property type="project" value="InterPro"/>
</dbReference>
<protein>
    <recommendedName>
        <fullName evidence="11">8-oxo-dGTP diphosphatase</fullName>
        <ecNumber evidence="11">3.6.1.55</ecNumber>
    </recommendedName>
</protein>
<dbReference type="Pfam" id="PF26348">
    <property type="entry name" value="SRA_ScoMcrA"/>
    <property type="match status" value="1"/>
</dbReference>
<name>A0A1Z5HYM8_9FIRM</name>
<dbReference type="Proteomes" id="UP000197032">
    <property type="component" value="Unassembled WGS sequence"/>
</dbReference>
<proteinExistence type="inferred from homology"/>
<dbReference type="InterPro" id="IPR058712">
    <property type="entry name" value="SRA_ScoMcrA"/>
</dbReference>
<dbReference type="RefSeq" id="WP_088555327.1">
    <property type="nucleotide sequence ID" value="NZ_BDGJ01000215.1"/>
</dbReference>
<dbReference type="GO" id="GO:0003676">
    <property type="term" value="F:nucleic acid binding"/>
    <property type="evidence" value="ECO:0007669"/>
    <property type="project" value="InterPro"/>
</dbReference>
<accession>A0A1Z5HYM8</accession>
<dbReference type="SUPFAM" id="SSF55811">
    <property type="entry name" value="Nudix"/>
    <property type="match status" value="1"/>
</dbReference>
<keyword evidence="8" id="KW-0460">Magnesium</keyword>
<dbReference type="InterPro" id="IPR029119">
    <property type="entry name" value="MutY_C"/>
</dbReference>
<evidence type="ECO:0000256" key="7">
    <source>
        <dbReference type="ARBA" id="ARBA00022801"/>
    </source>
</evidence>
<evidence type="ECO:0000256" key="9">
    <source>
        <dbReference type="ARBA" id="ARBA00023204"/>
    </source>
</evidence>
<dbReference type="InterPro" id="IPR002711">
    <property type="entry name" value="HNH"/>
</dbReference>
<dbReference type="PROSITE" id="PS51462">
    <property type="entry name" value="NUDIX"/>
    <property type="match status" value="1"/>
</dbReference>
<reference evidence="14" key="1">
    <citation type="journal article" date="2017" name="Appl. Environ. Microbiol.">
        <title>Genomic Analysis of Calderihabitans maritimus KKC1, a Thermophilic, Hydrogenogenic, Carboxydotrophic Bacterium Isolated from Marine Sediment.</title>
        <authorList>
            <person name="Omae K."/>
            <person name="Yoneda Y."/>
            <person name="Fukuyama Y."/>
            <person name="Yoshida T."/>
            <person name="Sako Y."/>
        </authorList>
    </citation>
    <scope>NUCLEOTIDE SEQUENCE [LARGE SCALE GENOMIC DNA]</scope>
    <source>
        <strain evidence="14">KKC1</strain>
    </source>
</reference>
<dbReference type="PANTHER" id="PTHR47707:SF1">
    <property type="entry name" value="NUDIX HYDROLASE FAMILY PROTEIN"/>
    <property type="match status" value="1"/>
</dbReference>
<keyword evidence="5" id="KW-0479">Metal-binding</keyword>
<dbReference type="GO" id="GO:0004519">
    <property type="term" value="F:endonuclease activity"/>
    <property type="evidence" value="ECO:0007669"/>
    <property type="project" value="InterPro"/>
</dbReference>
<dbReference type="CDD" id="cd03425">
    <property type="entry name" value="NUDIX_MutT_NudA_like"/>
    <property type="match status" value="1"/>
</dbReference>
<comment type="catalytic activity">
    <reaction evidence="10">
        <text>8-oxo-dGTP + H2O = 8-oxo-dGMP + diphosphate + H(+)</text>
        <dbReference type="Rhea" id="RHEA:31575"/>
        <dbReference type="ChEBI" id="CHEBI:15377"/>
        <dbReference type="ChEBI" id="CHEBI:15378"/>
        <dbReference type="ChEBI" id="CHEBI:33019"/>
        <dbReference type="ChEBI" id="CHEBI:63224"/>
        <dbReference type="ChEBI" id="CHEBI:77896"/>
        <dbReference type="EC" id="3.6.1.55"/>
    </reaction>
</comment>
<sequence length="414" mass="47995">MPNPDPYTYFQVGSLYKRKDIHDLFGGQRQGGISTPSRYPVIFLFSSKRGKEFGYQDGWKDDGLYYYTGEGQVGDMTFTRGNLAIKNHLKDGKDLFLFETEGDLRRFIGRMSLVGYEEVTIPDIKGNLRKGILFKLIPQDASIEPEPLPYPEKYEKPEKRSFHDLRQAAFNAIKADGNVADSREAKARYYFRSNIIASYVRNRAYGFCEACGKFAPFNTTNGQPYLEPHHIRRRSDGGPDRPEFMIALCPNCHRKAHHGADQKKFNQALLQKAQWIERSLFNSTLKYVTAALTIDNEGRILIARRPTKGVLGDHWEFPGGKFEENETLEECLKRELKEELNLTVEIERPFMLVDHDYEKFQIRLFTYICKPMNSNLKLNEHSKYVWIKLKNLKNYKFTGADKRLIEIMLAHTSL</sequence>
<comment type="caution">
    <text evidence="13">The sequence shown here is derived from an EMBL/GenBank/DDBJ whole genome shotgun (WGS) entry which is preliminary data.</text>
</comment>
<dbReference type="GO" id="GO:0035539">
    <property type="term" value="F:8-oxo-7,8-dihydrodeoxyguanosine triphosphate pyrophosphatase activity"/>
    <property type="evidence" value="ECO:0007669"/>
    <property type="project" value="UniProtKB-EC"/>
</dbReference>
<evidence type="ECO:0000256" key="3">
    <source>
        <dbReference type="ARBA" id="ARBA00022457"/>
    </source>
</evidence>
<dbReference type="GO" id="GO:0044715">
    <property type="term" value="F:8-oxo-dGDP phosphatase activity"/>
    <property type="evidence" value="ECO:0007669"/>
    <property type="project" value="TreeGrafter"/>
</dbReference>
<dbReference type="OrthoDB" id="9810648at2"/>
<evidence type="ECO:0000256" key="2">
    <source>
        <dbReference type="ARBA" id="ARBA00005582"/>
    </source>
</evidence>
<feature type="domain" description="Nudix hydrolase" evidence="12">
    <location>
        <begin position="284"/>
        <end position="410"/>
    </location>
</feature>
<evidence type="ECO:0000256" key="8">
    <source>
        <dbReference type="ARBA" id="ARBA00022842"/>
    </source>
</evidence>
<evidence type="ECO:0000256" key="10">
    <source>
        <dbReference type="ARBA" id="ARBA00035861"/>
    </source>
</evidence>
<comment type="cofactor">
    <cofactor evidence="1">
        <name>Mg(2+)</name>
        <dbReference type="ChEBI" id="CHEBI:18420"/>
    </cofactor>
</comment>
<dbReference type="PANTHER" id="PTHR47707">
    <property type="entry name" value="8-OXO-DGTP DIPHOSPHATASE"/>
    <property type="match status" value="1"/>
</dbReference>
<dbReference type="GO" id="GO:0006281">
    <property type="term" value="P:DNA repair"/>
    <property type="evidence" value="ECO:0007669"/>
    <property type="project" value="UniProtKB-KW"/>
</dbReference>
<dbReference type="InterPro" id="IPR020084">
    <property type="entry name" value="NUDIX_hydrolase_CS"/>
</dbReference>
<dbReference type="GO" id="GO:0008413">
    <property type="term" value="F:8-oxo-7,8-dihydroguanosine triphosphate pyrophosphatase activity"/>
    <property type="evidence" value="ECO:0007669"/>
    <property type="project" value="TreeGrafter"/>
</dbReference>
<dbReference type="Pfam" id="PF01844">
    <property type="entry name" value="HNH"/>
    <property type="match status" value="1"/>
</dbReference>
<dbReference type="InterPro" id="IPR003615">
    <property type="entry name" value="HNH_nuc"/>
</dbReference>
<keyword evidence="7" id="KW-0378">Hydrolase</keyword>
<keyword evidence="14" id="KW-1185">Reference proteome</keyword>
<evidence type="ECO:0000256" key="4">
    <source>
        <dbReference type="ARBA" id="ARBA00022705"/>
    </source>
</evidence>
<dbReference type="GO" id="GO:0044716">
    <property type="term" value="F:8-oxo-GDP phosphatase activity"/>
    <property type="evidence" value="ECO:0007669"/>
    <property type="project" value="TreeGrafter"/>
</dbReference>
<evidence type="ECO:0000313" key="14">
    <source>
        <dbReference type="Proteomes" id="UP000197032"/>
    </source>
</evidence>
<evidence type="ECO:0000256" key="1">
    <source>
        <dbReference type="ARBA" id="ARBA00001946"/>
    </source>
</evidence>
<dbReference type="EMBL" id="BDGJ01000215">
    <property type="protein sequence ID" value="GAW94380.1"/>
    <property type="molecule type" value="Genomic_DNA"/>
</dbReference>
<dbReference type="Gene3D" id="3.90.79.10">
    <property type="entry name" value="Nucleoside Triphosphate Pyrophosphohydrolase"/>
    <property type="match status" value="1"/>
</dbReference>
<evidence type="ECO:0000256" key="6">
    <source>
        <dbReference type="ARBA" id="ARBA00022763"/>
    </source>
</evidence>
<dbReference type="PRINTS" id="PR00502">
    <property type="entry name" value="NUDIXFAMILY"/>
</dbReference>
<dbReference type="InterPro" id="IPR000086">
    <property type="entry name" value="NUDIX_hydrolase_dom"/>
</dbReference>
<dbReference type="InterPro" id="IPR020476">
    <property type="entry name" value="Nudix_hydrolase"/>
</dbReference>
<dbReference type="InterPro" id="IPR047127">
    <property type="entry name" value="MutT-like"/>
</dbReference>
<evidence type="ECO:0000259" key="12">
    <source>
        <dbReference type="PROSITE" id="PS51462"/>
    </source>
</evidence>
<dbReference type="GO" id="GO:0006260">
    <property type="term" value="P:DNA replication"/>
    <property type="evidence" value="ECO:0007669"/>
    <property type="project" value="UniProtKB-KW"/>
</dbReference>
<dbReference type="Gene3D" id="1.10.30.50">
    <property type="match status" value="1"/>
</dbReference>
<organism evidence="13 14">
    <name type="scientific">Calderihabitans maritimus</name>
    <dbReference type="NCBI Taxonomy" id="1246530"/>
    <lineage>
        <taxon>Bacteria</taxon>
        <taxon>Bacillati</taxon>
        <taxon>Bacillota</taxon>
        <taxon>Clostridia</taxon>
        <taxon>Neomoorellales</taxon>
        <taxon>Calderihabitantaceae</taxon>
        <taxon>Calderihabitans</taxon>
    </lineage>
</organism>